<organism evidence="1 2">
    <name type="scientific">Serratia grimesii</name>
    <dbReference type="NCBI Taxonomy" id="82995"/>
    <lineage>
        <taxon>Bacteria</taxon>
        <taxon>Pseudomonadati</taxon>
        <taxon>Pseudomonadota</taxon>
        <taxon>Gammaproteobacteria</taxon>
        <taxon>Enterobacterales</taxon>
        <taxon>Yersiniaceae</taxon>
        <taxon>Serratia</taxon>
    </lineage>
</organism>
<dbReference type="EMBL" id="JGVP01000009">
    <property type="protein sequence ID" value="KFB89019.1"/>
    <property type="molecule type" value="Genomic_DNA"/>
</dbReference>
<gene>
    <name evidence="1" type="ORF">CR62_24400</name>
</gene>
<sequence length="765" mass="83428">MTTPTGKPIPSNDVIDLKFNSEKIDEIVTSNNKTYTDRFGIQRYTWEGALANIAPLGHPWTETEANAAIASGEISDGAFYFVWSDDSNSIADVWKNVGGVPTKTAKSYPSTDFINEVNKVANQAMSGVDEFSLFRTYYTLNSNGKFPFYLGNGTDGAFAIDKDRGIWFAGLQAAIQDYVKQLIPRAVGAYYKGLAHVITDITGKKALQYFDADNAAYFSGLSESLQAHVSQLIPKGKAVKYRDTAHVFTDETGKRGFGRINRKGEWFIPGVEGPLQDAIGKTSATIEMINGKPALFWKGTKVWDDFYATSARPISDNAALFTFEKEDSTSGSGLLFIPSIREIPVTSEFILCYICLGQSLGAAFDKPGQNIRVVGADPLLRGRCLSPSGRADGNSAPVSQTDLDRITDMGYNIDRQGHNIPLANGMMYEMREAGMNLPTIINAPCNAGGQPLSGISKGTFAYTKSLAMLTRITELANSIGKPLRNDFILFEHGETDNDNGNCPTPGSYLSLLGPYFNDCLTDFNSITGLSTGPAIVIDQVGSRINTKANNVDDEGNPIGEPIVVQSYSVTATDQLTYVRQHSNSIMCGTKYWLNWLYNDGTLSHLNQYGKVLQGEAIEKAVYWHLYDPAKKGTWKGTRVQSISVNGSVIDVKYHVPFPPLVIDTEFLGDCAGKGYSLEAGSASVVSVDIIGGDTVRLTLNQAPESTDHLLIGFTNTTQANNGNIYPLVCVHDSSPWVSRYITKNSNPVPLYNWATLDRIPLTGEF</sequence>
<reference evidence="1 2" key="1">
    <citation type="submission" date="2014-03" db="EMBL/GenBank/DDBJ databases">
        <title>Draft genome sequence of the Serratia grimesii strain a2.</title>
        <authorList>
            <person name="Toymentseva A."/>
            <person name="Kazakov S."/>
            <person name="Giliazeva A."/>
            <person name="Ismagilova R."/>
            <person name="Shah R."/>
            <person name="Sharipova M."/>
            <person name="Khaitlina S."/>
            <person name="Mardanova A."/>
        </authorList>
    </citation>
    <scope>NUCLEOTIDE SEQUENCE [LARGE SCALE GENOMIC DNA]</scope>
    <source>
        <strain evidence="1 2">A2</strain>
    </source>
</reference>
<protein>
    <recommendedName>
        <fullName evidence="3">Sialate O-acetylesterase domain-containing protein</fullName>
    </recommendedName>
</protein>
<keyword evidence="2" id="KW-1185">Reference proteome</keyword>
<comment type="caution">
    <text evidence="1">The sequence shown here is derived from an EMBL/GenBank/DDBJ whole genome shotgun (WGS) entry which is preliminary data.</text>
</comment>
<name>A0ABR4UBX4_9GAMM</name>
<accession>A0ABR4UBX4</accession>
<evidence type="ECO:0008006" key="3">
    <source>
        <dbReference type="Google" id="ProtNLM"/>
    </source>
</evidence>
<proteinExistence type="predicted"/>
<evidence type="ECO:0000313" key="2">
    <source>
        <dbReference type="Proteomes" id="UP000028721"/>
    </source>
</evidence>
<evidence type="ECO:0000313" key="1">
    <source>
        <dbReference type="EMBL" id="KFB89019.1"/>
    </source>
</evidence>
<dbReference type="Proteomes" id="UP000028721">
    <property type="component" value="Unassembled WGS sequence"/>
</dbReference>